<dbReference type="PANTHER" id="PTHR12526">
    <property type="entry name" value="GLYCOSYLTRANSFERASE"/>
    <property type="match status" value="1"/>
</dbReference>
<dbReference type="GO" id="GO:0016757">
    <property type="term" value="F:glycosyltransferase activity"/>
    <property type="evidence" value="ECO:0007669"/>
    <property type="project" value="InterPro"/>
</dbReference>
<evidence type="ECO:0000259" key="1">
    <source>
        <dbReference type="Pfam" id="PF00534"/>
    </source>
</evidence>
<dbReference type="PANTHER" id="PTHR12526:SF638">
    <property type="entry name" value="SPORE COAT PROTEIN SA"/>
    <property type="match status" value="1"/>
</dbReference>
<dbReference type="InterPro" id="IPR001296">
    <property type="entry name" value="Glyco_trans_1"/>
</dbReference>
<proteinExistence type="predicted"/>
<accession>A0A844GDH2</accession>
<keyword evidence="4" id="KW-1185">Reference proteome</keyword>
<sequence length="355" mass="39386">MHQKMPDGKVRTIVFIIDGLAYGGAEKVVLTLAGAMSRQGHDVTILSLREEQAYAIPDGVKLIKVIDNYRGPLRRQTEIYRRARQLDQVIVKHFAHRPIDLAISNLPKTDRIVAHSQYLQDARMCLHGAVASTQLAHKHGLKRWLKQRQLQRTYEGRNWITVSSGIGQDLIHRAKCQPNSIRTIFNPFDPVAIQRQAQDPCPLQDEHFIVHMGRFHPVKRHDRLLEAFAQSHYQGKLVLIGQGTAAQEQSIIEKISTLGLQSRVILAGFQSNPYPYLRSAEALIVSSDSEGFGNTIVEALICNTPVVSTDCPFGPREILTGTLSRGLAECNATSLAIAIDAITQAPPGNHPITLG</sequence>
<evidence type="ECO:0000313" key="4">
    <source>
        <dbReference type="Proteomes" id="UP000446658"/>
    </source>
</evidence>
<comment type="caution">
    <text evidence="3">The sequence shown here is derived from an EMBL/GenBank/DDBJ whole genome shotgun (WGS) entry which is preliminary data.</text>
</comment>
<dbReference type="Pfam" id="PF00534">
    <property type="entry name" value="Glycos_transf_1"/>
    <property type="match status" value="1"/>
</dbReference>
<dbReference type="EMBL" id="WLYX01000001">
    <property type="protein sequence ID" value="MTD33321.1"/>
    <property type="molecule type" value="Genomic_DNA"/>
</dbReference>
<name>A0A844GDH2_9NEIS</name>
<dbReference type="InterPro" id="IPR028098">
    <property type="entry name" value="Glyco_trans_4-like_N"/>
</dbReference>
<dbReference type="Pfam" id="PF13439">
    <property type="entry name" value="Glyco_transf_4"/>
    <property type="match status" value="1"/>
</dbReference>
<evidence type="ECO:0000259" key="2">
    <source>
        <dbReference type="Pfam" id="PF13439"/>
    </source>
</evidence>
<gene>
    <name evidence="3" type="ORF">GKE73_09810</name>
</gene>
<feature type="domain" description="Glycosyl transferase family 1" evidence="1">
    <location>
        <begin position="204"/>
        <end position="343"/>
    </location>
</feature>
<feature type="domain" description="Glycosyltransferase subfamily 4-like N-terminal" evidence="2">
    <location>
        <begin position="22"/>
        <end position="190"/>
    </location>
</feature>
<dbReference type="Proteomes" id="UP000446658">
    <property type="component" value="Unassembled WGS sequence"/>
</dbReference>
<dbReference type="SUPFAM" id="SSF53756">
    <property type="entry name" value="UDP-Glycosyltransferase/glycogen phosphorylase"/>
    <property type="match status" value="1"/>
</dbReference>
<dbReference type="CDD" id="cd03811">
    <property type="entry name" value="GT4_GT28_WabH-like"/>
    <property type="match status" value="1"/>
</dbReference>
<dbReference type="AlphaFoldDB" id="A0A844GDH2"/>
<dbReference type="Gene3D" id="3.40.50.2000">
    <property type="entry name" value="Glycogen Phosphorylase B"/>
    <property type="match status" value="2"/>
</dbReference>
<reference evidence="3 4" key="1">
    <citation type="submission" date="2019-11" db="EMBL/GenBank/DDBJ databases">
        <title>Draft genome sequence of Paludibacterium sp. dN18-1.</title>
        <authorList>
            <person name="Im W.-T."/>
        </authorList>
    </citation>
    <scope>NUCLEOTIDE SEQUENCE [LARGE SCALE GENOMIC DNA]</scope>
    <source>
        <strain evidence="4">dN 18-1</strain>
    </source>
</reference>
<protein>
    <submittedName>
        <fullName evidence="3">Glycosyltransferase</fullName>
    </submittedName>
</protein>
<evidence type="ECO:0000313" key="3">
    <source>
        <dbReference type="EMBL" id="MTD33321.1"/>
    </source>
</evidence>
<organism evidence="3 4">
    <name type="scientific">Paludibacterium denitrificans</name>
    <dbReference type="NCBI Taxonomy" id="2675226"/>
    <lineage>
        <taxon>Bacteria</taxon>
        <taxon>Pseudomonadati</taxon>
        <taxon>Pseudomonadota</taxon>
        <taxon>Betaproteobacteria</taxon>
        <taxon>Neisseriales</taxon>
        <taxon>Chromobacteriaceae</taxon>
        <taxon>Paludibacterium</taxon>
    </lineage>
</organism>
<keyword evidence="3" id="KW-0808">Transferase</keyword>